<proteinExistence type="predicted"/>
<dbReference type="InterPro" id="IPR026095">
    <property type="entry name" value="Myb/SANT-like_DNA-bd_dom_prot"/>
</dbReference>
<evidence type="ECO:0000313" key="5">
    <source>
        <dbReference type="Proteomes" id="UP000663854"/>
    </source>
</evidence>
<feature type="region of interest" description="Disordered" evidence="1">
    <location>
        <begin position="321"/>
        <end position="343"/>
    </location>
</feature>
<keyword evidence="6" id="KW-1185">Reference proteome</keyword>
<sequence>MKPQYIRVIKSLNQDFQSNIPSQATIHLRTVRPVLNQQNNIASAQFLQGFTGVTAATPSRIIVNSLPSTFTLTNETTAVKTNSSIVAVPIHETSVKSSSSVVCAPVKGPSNNDIMPINDTFAQRNQKQSSKRMKVEESGLKIVKRKSWTENETITFISVWTDYYPQLISGKSRHSPVYHSMANQLNQILKDRSLTAADVKSKIGNMVTEYRRKKKELGTTGSSPSSWPYYDLIDKLLGERPYNNESLLSDSIVTEEEQAEFLDDINNASLPDLNATQISEQVDDSATLTINNDEPNNLVHGNATNSTNASNIVSISKPDVPATISSTTKKTVNARKKTKSETK</sequence>
<dbReference type="InterPro" id="IPR044822">
    <property type="entry name" value="Myb_DNA-bind_4"/>
</dbReference>
<accession>A0A815EKB9</accession>
<dbReference type="PANTHER" id="PTHR22666">
    <property type="entry name" value="MYB_SANT-LIKE DNA-BINDING DOMAIN-CONTAINING PROTEIN 1"/>
    <property type="match status" value="1"/>
</dbReference>
<evidence type="ECO:0000259" key="2">
    <source>
        <dbReference type="Pfam" id="PF13837"/>
    </source>
</evidence>
<dbReference type="GO" id="GO:0045893">
    <property type="term" value="P:positive regulation of DNA-templated transcription"/>
    <property type="evidence" value="ECO:0007669"/>
    <property type="project" value="TreeGrafter"/>
</dbReference>
<evidence type="ECO:0000313" key="3">
    <source>
        <dbReference type="EMBL" id="CAF1313117.1"/>
    </source>
</evidence>
<dbReference type="Proteomes" id="UP000663854">
    <property type="component" value="Unassembled WGS sequence"/>
</dbReference>
<gene>
    <name evidence="4" type="ORF">JXQ802_LOCUS46268</name>
    <name evidence="3" type="ORF">PYM288_LOCUS30518</name>
</gene>
<dbReference type="Proteomes" id="UP000663870">
    <property type="component" value="Unassembled WGS sequence"/>
</dbReference>
<dbReference type="Pfam" id="PF13837">
    <property type="entry name" value="Myb_DNA-bind_4"/>
    <property type="match status" value="1"/>
</dbReference>
<evidence type="ECO:0000313" key="6">
    <source>
        <dbReference type="Proteomes" id="UP000663870"/>
    </source>
</evidence>
<evidence type="ECO:0000313" key="4">
    <source>
        <dbReference type="EMBL" id="CAF1581478.1"/>
    </source>
</evidence>
<dbReference type="PANTHER" id="PTHR22666:SF3">
    <property type="entry name" value="MYB_SANT-LIKE DNA-BINDING DOMAIN-CONTAINING PROTEIN 1"/>
    <property type="match status" value="1"/>
</dbReference>
<dbReference type="AlphaFoldDB" id="A0A815EKB9"/>
<dbReference type="EMBL" id="CAJNOH010002850">
    <property type="protein sequence ID" value="CAF1313117.1"/>
    <property type="molecule type" value="Genomic_DNA"/>
</dbReference>
<comment type="caution">
    <text evidence="3">The sequence shown here is derived from an EMBL/GenBank/DDBJ whole genome shotgun (WGS) entry which is preliminary data.</text>
</comment>
<protein>
    <recommendedName>
        <fullName evidence="2">Myb/SANT-like DNA-binding domain-containing protein</fullName>
    </recommendedName>
</protein>
<feature type="non-terminal residue" evidence="3">
    <location>
        <position position="1"/>
    </location>
</feature>
<reference evidence="3" key="1">
    <citation type="submission" date="2021-02" db="EMBL/GenBank/DDBJ databases">
        <authorList>
            <person name="Nowell W R."/>
        </authorList>
    </citation>
    <scope>NUCLEOTIDE SEQUENCE</scope>
</reference>
<feature type="compositionally biased region" description="Basic residues" evidence="1">
    <location>
        <begin position="332"/>
        <end position="343"/>
    </location>
</feature>
<dbReference type="GO" id="GO:0016604">
    <property type="term" value="C:nuclear body"/>
    <property type="evidence" value="ECO:0007669"/>
    <property type="project" value="TreeGrafter"/>
</dbReference>
<dbReference type="Gene3D" id="1.10.10.60">
    <property type="entry name" value="Homeodomain-like"/>
    <property type="match status" value="1"/>
</dbReference>
<organism evidence="3 5">
    <name type="scientific">Rotaria sordida</name>
    <dbReference type="NCBI Taxonomy" id="392033"/>
    <lineage>
        <taxon>Eukaryota</taxon>
        <taxon>Metazoa</taxon>
        <taxon>Spiralia</taxon>
        <taxon>Gnathifera</taxon>
        <taxon>Rotifera</taxon>
        <taxon>Eurotatoria</taxon>
        <taxon>Bdelloidea</taxon>
        <taxon>Philodinida</taxon>
        <taxon>Philodinidae</taxon>
        <taxon>Rotaria</taxon>
    </lineage>
</organism>
<feature type="domain" description="Myb/SANT-like DNA-binding" evidence="2">
    <location>
        <begin position="145"/>
        <end position="236"/>
    </location>
</feature>
<dbReference type="EMBL" id="CAJNOL010004121">
    <property type="protein sequence ID" value="CAF1581478.1"/>
    <property type="molecule type" value="Genomic_DNA"/>
</dbReference>
<evidence type="ECO:0000256" key="1">
    <source>
        <dbReference type="SAM" id="MobiDB-lite"/>
    </source>
</evidence>
<name>A0A815EKB9_9BILA</name>